<dbReference type="WormBase" id="K10H10.13">
    <property type="protein sequence ID" value="CE44404"/>
    <property type="gene ID" value="WBGene00194888"/>
</dbReference>
<dbReference type="CTD" id="13187981"/>
<sequence length="190" mass="22502">MELVPQCLLAYLPPNLVSGSRVDRCRSPFYMKRPQKMFFEKKTLRRIHVTSSNLFLSIKMFFISIEKKINFQFSCLLPLFCLVICEYGKDLSELGIHFDNAQELEFLRVENFKHDFLPENYYSDTCQVAKDLCHQYLECTNNCHRLIKKWEEFRSRWQQEPASVNPCVLMEIKCSGMSNYDAGQHLDDFL</sequence>
<evidence type="ECO:0000313" key="1">
    <source>
        <dbReference type="EMBL" id="CBI83235.1"/>
    </source>
</evidence>
<evidence type="ECO:0000313" key="3">
    <source>
        <dbReference type="WormBase" id="K10H10.13"/>
    </source>
</evidence>
<gene>
    <name evidence="1" type="ORF">CELE_K10H10.13</name>
    <name evidence="1 3" type="ORF">K10H10.13</name>
</gene>
<dbReference type="EMBL" id="BX284602">
    <property type="protein sequence ID" value="CBI83235.1"/>
    <property type="molecule type" value="Genomic_DNA"/>
</dbReference>
<reference evidence="1 2" key="1">
    <citation type="journal article" date="1998" name="Science">
        <title>Genome sequence of the nematode C. elegans: a platform for investigating biology.</title>
        <authorList>
            <consortium name="The C. elegans sequencing consortium"/>
            <person name="Sulson J.E."/>
            <person name="Waterston R."/>
        </authorList>
    </citation>
    <scope>NUCLEOTIDE SEQUENCE [LARGE SCALE GENOMIC DNA]</scope>
    <source>
        <strain evidence="1 2">Bristol N2</strain>
    </source>
</reference>
<dbReference type="FunCoup" id="D2Y8W3">
    <property type="interactions" value="168"/>
</dbReference>
<protein>
    <submittedName>
        <fullName evidence="1">DUF19 domain-containing protein</fullName>
    </submittedName>
</protein>
<dbReference type="eggNOG" id="ENOG502TJ8Y">
    <property type="taxonomic scope" value="Eukaryota"/>
</dbReference>
<dbReference type="GeneID" id="13187981"/>
<dbReference type="RefSeq" id="NP_001254432.1">
    <property type="nucleotide sequence ID" value="NM_001267503.1"/>
</dbReference>
<dbReference type="Bgee" id="WBGene00194888">
    <property type="expression patterns" value="Expressed in larva and 1 other cell type or tissue"/>
</dbReference>
<keyword evidence="2" id="KW-1185">Reference proteome</keyword>
<dbReference type="KEGG" id="cel:CELE_K10H10.13"/>
<dbReference type="PaxDb" id="6239-K10H10.13"/>
<dbReference type="Proteomes" id="UP000001940">
    <property type="component" value="Chromosome II"/>
</dbReference>
<dbReference type="OMA" id="LVICEYG"/>
<dbReference type="AGR" id="WB:WBGene00194888"/>
<evidence type="ECO:0000313" key="2">
    <source>
        <dbReference type="Proteomes" id="UP000001940"/>
    </source>
</evidence>
<dbReference type="HOGENOM" id="CLU_1429210_0_0_1"/>
<name>D2Y8W3_CAEEL</name>
<organism evidence="1 2">
    <name type="scientific">Caenorhabditis elegans</name>
    <dbReference type="NCBI Taxonomy" id="6239"/>
    <lineage>
        <taxon>Eukaryota</taxon>
        <taxon>Metazoa</taxon>
        <taxon>Ecdysozoa</taxon>
        <taxon>Nematoda</taxon>
        <taxon>Chromadorea</taxon>
        <taxon>Rhabditida</taxon>
        <taxon>Rhabditina</taxon>
        <taxon>Rhabditomorpha</taxon>
        <taxon>Rhabditoidea</taxon>
        <taxon>Rhabditidae</taxon>
        <taxon>Peloderinae</taxon>
        <taxon>Caenorhabditis</taxon>
    </lineage>
</organism>
<proteinExistence type="predicted"/>
<accession>D2Y8W3</accession>
<dbReference type="AlphaFoldDB" id="D2Y8W3"/>
<dbReference type="InParanoid" id="D2Y8W3"/>